<proteinExistence type="predicted"/>
<accession>A0A0N1I897</accession>
<name>A0A0N1I897_PAPMA</name>
<evidence type="ECO:0000313" key="1">
    <source>
        <dbReference type="EMBL" id="KPJ12115.1"/>
    </source>
</evidence>
<dbReference type="InParanoid" id="A0A0N1I897"/>
<dbReference type="AlphaFoldDB" id="A0A0N1I897"/>
<dbReference type="Proteomes" id="UP000053240">
    <property type="component" value="Unassembled WGS sequence"/>
</dbReference>
<reference evidence="1 2" key="1">
    <citation type="journal article" date="2015" name="Nat. Commun.">
        <title>Outbred genome sequencing and CRISPR/Cas9 gene editing in butterflies.</title>
        <authorList>
            <person name="Li X."/>
            <person name="Fan D."/>
            <person name="Zhang W."/>
            <person name="Liu G."/>
            <person name="Zhang L."/>
            <person name="Zhao L."/>
            <person name="Fang X."/>
            <person name="Chen L."/>
            <person name="Dong Y."/>
            <person name="Chen Y."/>
            <person name="Ding Y."/>
            <person name="Zhao R."/>
            <person name="Feng M."/>
            <person name="Zhu Y."/>
            <person name="Feng Y."/>
            <person name="Jiang X."/>
            <person name="Zhu D."/>
            <person name="Xiang H."/>
            <person name="Feng X."/>
            <person name="Li S."/>
            <person name="Wang J."/>
            <person name="Zhang G."/>
            <person name="Kronforst M.R."/>
            <person name="Wang W."/>
        </authorList>
    </citation>
    <scope>NUCLEOTIDE SEQUENCE [LARGE SCALE GENOMIC DNA]</scope>
    <source>
        <strain evidence="1">Ya'a_city_454_Pm</strain>
        <tissue evidence="1">Whole body</tissue>
    </source>
</reference>
<dbReference type="EMBL" id="KQ460820">
    <property type="protein sequence ID" value="KPJ12115.1"/>
    <property type="molecule type" value="Genomic_DNA"/>
</dbReference>
<protein>
    <submittedName>
        <fullName evidence="1">Uncharacterized protein</fullName>
    </submittedName>
</protein>
<gene>
    <name evidence="1" type="ORF">RR48_03004</name>
</gene>
<organism evidence="1 2">
    <name type="scientific">Papilio machaon</name>
    <name type="common">Old World swallowtail butterfly</name>
    <dbReference type="NCBI Taxonomy" id="76193"/>
    <lineage>
        <taxon>Eukaryota</taxon>
        <taxon>Metazoa</taxon>
        <taxon>Ecdysozoa</taxon>
        <taxon>Arthropoda</taxon>
        <taxon>Hexapoda</taxon>
        <taxon>Insecta</taxon>
        <taxon>Pterygota</taxon>
        <taxon>Neoptera</taxon>
        <taxon>Endopterygota</taxon>
        <taxon>Lepidoptera</taxon>
        <taxon>Glossata</taxon>
        <taxon>Ditrysia</taxon>
        <taxon>Papilionoidea</taxon>
        <taxon>Papilionidae</taxon>
        <taxon>Papilioninae</taxon>
        <taxon>Papilio</taxon>
    </lineage>
</organism>
<keyword evidence="2" id="KW-1185">Reference proteome</keyword>
<evidence type="ECO:0000313" key="2">
    <source>
        <dbReference type="Proteomes" id="UP000053240"/>
    </source>
</evidence>
<sequence length="109" mass="11863">MYLTVHRTVRCRLRVGCERVSSQQSAVSSQQSAVSSQQERTSTCLLYVFSVGIVSDNKCLSLAPTTTYRIHISLLRIVDEALPAVARRGVVGVVGVGEKGRGGYVNLKH</sequence>